<organism evidence="2 3">
    <name type="scientific">Saitozyma podzolica</name>
    <dbReference type="NCBI Taxonomy" id="1890683"/>
    <lineage>
        <taxon>Eukaryota</taxon>
        <taxon>Fungi</taxon>
        <taxon>Dikarya</taxon>
        <taxon>Basidiomycota</taxon>
        <taxon>Agaricomycotina</taxon>
        <taxon>Tremellomycetes</taxon>
        <taxon>Tremellales</taxon>
        <taxon>Trimorphomycetaceae</taxon>
        <taxon>Saitozyma</taxon>
    </lineage>
</organism>
<sequence>MTRRYETGTDASDQHTDALTLAADVAFAVLNGPGFGFRTESSDKALTTRRKTSSRQLKPLSDGTEYTSHELAAAVVKRSGVDGIEQKPSELKELYSHISVRALICHHWIQNRRRMSSSQLSETADWSFRLLGKAVPAAAVYSCKLTRVVALGPGRRAAGPQLGL</sequence>
<keyword evidence="3" id="KW-1185">Reference proteome</keyword>
<evidence type="ECO:0000313" key="2">
    <source>
        <dbReference type="EMBL" id="RSH85511.1"/>
    </source>
</evidence>
<protein>
    <submittedName>
        <fullName evidence="2">Uncharacterized protein</fullName>
    </submittedName>
</protein>
<accession>A0A427Y368</accession>
<evidence type="ECO:0000313" key="3">
    <source>
        <dbReference type="Proteomes" id="UP000279259"/>
    </source>
</evidence>
<dbReference type="Proteomes" id="UP000279259">
    <property type="component" value="Unassembled WGS sequence"/>
</dbReference>
<feature type="region of interest" description="Disordered" evidence="1">
    <location>
        <begin position="41"/>
        <end position="63"/>
    </location>
</feature>
<dbReference type="AlphaFoldDB" id="A0A427Y368"/>
<dbReference type="EMBL" id="RSCD01000020">
    <property type="protein sequence ID" value="RSH85511.1"/>
    <property type="molecule type" value="Genomic_DNA"/>
</dbReference>
<name>A0A427Y368_9TREE</name>
<comment type="caution">
    <text evidence="2">The sequence shown here is derived from an EMBL/GenBank/DDBJ whole genome shotgun (WGS) entry which is preliminary data.</text>
</comment>
<gene>
    <name evidence="2" type="ORF">EHS25_004907</name>
</gene>
<proteinExistence type="predicted"/>
<evidence type="ECO:0000256" key="1">
    <source>
        <dbReference type="SAM" id="MobiDB-lite"/>
    </source>
</evidence>
<reference evidence="2 3" key="1">
    <citation type="submission" date="2018-11" db="EMBL/GenBank/DDBJ databases">
        <title>Genome sequence of Saitozyma podzolica DSM 27192.</title>
        <authorList>
            <person name="Aliyu H."/>
            <person name="Gorte O."/>
            <person name="Ochsenreither K."/>
        </authorList>
    </citation>
    <scope>NUCLEOTIDE SEQUENCE [LARGE SCALE GENOMIC DNA]</scope>
    <source>
        <strain evidence="2 3">DSM 27192</strain>
    </source>
</reference>